<feature type="region of interest" description="Disordered" evidence="6">
    <location>
        <begin position="1"/>
        <end position="22"/>
    </location>
</feature>
<dbReference type="Proteomes" id="UP000029665">
    <property type="component" value="Unassembled WGS sequence"/>
</dbReference>
<dbReference type="STRING" id="5643.A0A060STD3"/>
<comment type="function">
    <text evidence="1">Involved in nucleolar processing of pre-18S ribosomal RNA.</text>
</comment>
<feature type="region of interest" description="Disordered" evidence="6">
    <location>
        <begin position="282"/>
        <end position="319"/>
    </location>
</feature>
<proteinExistence type="inferred from homology"/>
<evidence type="ECO:0000256" key="3">
    <source>
        <dbReference type="ARBA" id="ARBA00008105"/>
    </source>
</evidence>
<reference evidence="7" key="1">
    <citation type="submission" date="2014-01" db="EMBL/GenBank/DDBJ databases">
        <title>The genome of the white-rot fungus Pycnoporus cinnabarinus: a basidiomycete model with a versatile arsenal for lignocellulosic biomass breakdown.</title>
        <authorList>
            <person name="Levasseur A."/>
            <person name="Lomascolo A."/>
            <person name="Ruiz-Duenas F.J."/>
            <person name="Uzan E."/>
            <person name="Piumi F."/>
            <person name="Kues U."/>
            <person name="Ram A.F.J."/>
            <person name="Murat C."/>
            <person name="Haon M."/>
            <person name="Benoit I."/>
            <person name="Arfi Y."/>
            <person name="Chevret D."/>
            <person name="Drula E."/>
            <person name="Kwon M.J."/>
            <person name="Gouret P."/>
            <person name="Lesage-Meessen L."/>
            <person name="Lombard V."/>
            <person name="Mariette J."/>
            <person name="Noirot C."/>
            <person name="Park J."/>
            <person name="Patyshakuliyeva A."/>
            <person name="Wieneger R.A.B."/>
            <person name="Wosten H.A.B."/>
            <person name="Martin F."/>
            <person name="Coutinho P.M."/>
            <person name="de Vries R."/>
            <person name="Martinez A.T."/>
            <person name="Klopp C."/>
            <person name="Pontarotti P."/>
            <person name="Henrissat B."/>
            <person name="Record E."/>
        </authorList>
    </citation>
    <scope>NUCLEOTIDE SEQUENCE [LARGE SCALE GENOMIC DNA]</scope>
    <source>
        <strain evidence="7">BRFM137</strain>
    </source>
</reference>
<dbReference type="PANTHER" id="PTHR12838">
    <property type="entry name" value="U3 SMALL NUCLEOLAR RNA-ASSOCIATED PROTEIN 11"/>
    <property type="match status" value="1"/>
</dbReference>
<evidence type="ECO:0000313" key="8">
    <source>
        <dbReference type="Proteomes" id="UP000029665"/>
    </source>
</evidence>
<dbReference type="AlphaFoldDB" id="A0A060STD3"/>
<name>A0A060STD3_PYCCI</name>
<dbReference type="OrthoDB" id="29058at2759"/>
<keyword evidence="4" id="KW-0698">rRNA processing</keyword>
<organism evidence="7 8">
    <name type="scientific">Pycnoporus cinnabarinus</name>
    <name type="common">Cinnabar-red polypore</name>
    <name type="synonym">Trametes cinnabarina</name>
    <dbReference type="NCBI Taxonomy" id="5643"/>
    <lineage>
        <taxon>Eukaryota</taxon>
        <taxon>Fungi</taxon>
        <taxon>Dikarya</taxon>
        <taxon>Basidiomycota</taxon>
        <taxon>Agaricomycotina</taxon>
        <taxon>Agaricomycetes</taxon>
        <taxon>Polyporales</taxon>
        <taxon>Polyporaceae</taxon>
        <taxon>Trametes</taxon>
    </lineage>
</organism>
<comment type="subcellular location">
    <subcellularLocation>
        <location evidence="2">Nucleus</location>
        <location evidence="2">Nucleolus</location>
    </subcellularLocation>
</comment>
<evidence type="ECO:0000256" key="6">
    <source>
        <dbReference type="SAM" id="MobiDB-lite"/>
    </source>
</evidence>
<protein>
    <recommendedName>
        <fullName evidence="9">U3 small nucleolar RNA-associated protein 11</fullName>
    </recommendedName>
</protein>
<evidence type="ECO:0008006" key="9">
    <source>
        <dbReference type="Google" id="ProtNLM"/>
    </source>
</evidence>
<keyword evidence="8" id="KW-1185">Reference proteome</keyword>
<sequence>MSSLKNSLHRRTHKERSQLSHRTRLGFLEKHKDYVLRARDYHSKQDRINLLREKAAMRNKDEFYFSMTREKTQGGVHVKDRGNQALPTDIVKVLKTQDENYLRTMRALGLKKIDRIKSQLMQLADLLKPGSLDAEDDTETLDEQELEVLREAGIIPPESKKARRKSHSKKGKHVVFAESEEEARQYATSARKATKSEDVDERMDISRDHNVDLGWKVPEQSKRKRRKSKASAEEEETEMNIASVETAEQAKEHRTRLLKELSARLVRDRQLRYAERELEMQKALMGKGASRKLRGVERVDAEEDADDEDEDRPPKKVDEKTWKPRVYKWRLERKR</sequence>
<evidence type="ECO:0000256" key="1">
    <source>
        <dbReference type="ARBA" id="ARBA00004099"/>
    </source>
</evidence>
<evidence type="ECO:0000256" key="2">
    <source>
        <dbReference type="ARBA" id="ARBA00004604"/>
    </source>
</evidence>
<feature type="compositionally biased region" description="Basic residues" evidence="6">
    <location>
        <begin position="161"/>
        <end position="173"/>
    </location>
</feature>
<feature type="region of interest" description="Disordered" evidence="6">
    <location>
        <begin position="155"/>
        <end position="250"/>
    </location>
</feature>
<accession>A0A060STD3</accession>
<dbReference type="EMBL" id="CCBP010000274">
    <property type="protein sequence ID" value="CDO75489.1"/>
    <property type="molecule type" value="Genomic_DNA"/>
</dbReference>
<gene>
    <name evidence="7" type="ORF">BN946_scf184935.g25</name>
</gene>
<dbReference type="Pfam" id="PF03998">
    <property type="entry name" value="Utp11"/>
    <property type="match status" value="1"/>
</dbReference>
<dbReference type="GO" id="GO:0032040">
    <property type="term" value="C:small-subunit processome"/>
    <property type="evidence" value="ECO:0007669"/>
    <property type="project" value="InterPro"/>
</dbReference>
<dbReference type="GO" id="GO:0006364">
    <property type="term" value="P:rRNA processing"/>
    <property type="evidence" value="ECO:0007669"/>
    <property type="project" value="UniProtKB-KW"/>
</dbReference>
<comment type="caution">
    <text evidence="7">The sequence shown here is derived from an EMBL/GenBank/DDBJ whole genome shotgun (WGS) entry which is preliminary data.</text>
</comment>
<feature type="compositionally biased region" description="Basic and acidic residues" evidence="6">
    <location>
        <begin position="194"/>
        <end position="211"/>
    </location>
</feature>
<evidence type="ECO:0000256" key="4">
    <source>
        <dbReference type="ARBA" id="ARBA00022552"/>
    </source>
</evidence>
<evidence type="ECO:0000256" key="5">
    <source>
        <dbReference type="ARBA" id="ARBA00023242"/>
    </source>
</evidence>
<dbReference type="HOGENOM" id="CLU_061887_0_0_1"/>
<evidence type="ECO:0000313" key="7">
    <source>
        <dbReference type="EMBL" id="CDO75489.1"/>
    </source>
</evidence>
<dbReference type="OMA" id="VYKWRVE"/>
<keyword evidence="5" id="KW-0539">Nucleus</keyword>
<feature type="compositionally biased region" description="Acidic residues" evidence="6">
    <location>
        <begin position="300"/>
        <end position="311"/>
    </location>
</feature>
<dbReference type="InterPro" id="IPR007144">
    <property type="entry name" value="SSU_processome_Utp11"/>
</dbReference>
<comment type="similarity">
    <text evidence="3">Belongs to the UTP11 family.</text>
</comment>
<dbReference type="PANTHER" id="PTHR12838:SF0">
    <property type="entry name" value="U3 SMALL NUCLEOLAR RNA-ASSOCIATED PROTEIN 11-RELATED"/>
    <property type="match status" value="1"/>
</dbReference>
<feature type="compositionally biased region" description="Basic residues" evidence="6">
    <location>
        <begin position="7"/>
        <end position="22"/>
    </location>
</feature>